<protein>
    <submittedName>
        <fullName evidence="2">Uncharacterized protein</fullName>
    </submittedName>
</protein>
<dbReference type="AlphaFoldDB" id="A0A4Z2EFZ3"/>
<evidence type="ECO:0000256" key="1">
    <source>
        <dbReference type="SAM" id="MobiDB-lite"/>
    </source>
</evidence>
<accession>A0A4Z2EFZ3</accession>
<keyword evidence="3" id="KW-1185">Reference proteome</keyword>
<dbReference type="Proteomes" id="UP000314294">
    <property type="component" value="Unassembled WGS sequence"/>
</dbReference>
<name>A0A4Z2EFZ3_9TELE</name>
<sequence>MASPQNRRPAAQMLAGETRVGGGAVGEEVTAASGSHGHRKRKNREEPAQERLPAPREESGTRKRRVQIECWNDGLWI</sequence>
<comment type="caution">
    <text evidence="2">The sequence shown here is derived from an EMBL/GenBank/DDBJ whole genome shotgun (WGS) entry which is preliminary data.</text>
</comment>
<feature type="compositionally biased region" description="Basic and acidic residues" evidence="1">
    <location>
        <begin position="43"/>
        <end position="61"/>
    </location>
</feature>
<dbReference type="EMBL" id="SRLO01008381">
    <property type="protein sequence ID" value="TNN27384.1"/>
    <property type="molecule type" value="Genomic_DNA"/>
</dbReference>
<feature type="region of interest" description="Disordered" evidence="1">
    <location>
        <begin position="1"/>
        <end position="64"/>
    </location>
</feature>
<proteinExistence type="predicted"/>
<gene>
    <name evidence="2" type="ORF">EYF80_062473</name>
</gene>
<organism evidence="2 3">
    <name type="scientific">Liparis tanakae</name>
    <name type="common">Tanaka's snailfish</name>
    <dbReference type="NCBI Taxonomy" id="230148"/>
    <lineage>
        <taxon>Eukaryota</taxon>
        <taxon>Metazoa</taxon>
        <taxon>Chordata</taxon>
        <taxon>Craniata</taxon>
        <taxon>Vertebrata</taxon>
        <taxon>Euteleostomi</taxon>
        <taxon>Actinopterygii</taxon>
        <taxon>Neopterygii</taxon>
        <taxon>Teleostei</taxon>
        <taxon>Neoteleostei</taxon>
        <taxon>Acanthomorphata</taxon>
        <taxon>Eupercaria</taxon>
        <taxon>Perciformes</taxon>
        <taxon>Cottioidei</taxon>
        <taxon>Cottales</taxon>
        <taxon>Liparidae</taxon>
        <taxon>Liparis</taxon>
    </lineage>
</organism>
<reference evidence="2 3" key="1">
    <citation type="submission" date="2019-03" db="EMBL/GenBank/DDBJ databases">
        <title>First draft genome of Liparis tanakae, snailfish: a comprehensive survey of snailfish specific genes.</title>
        <authorList>
            <person name="Kim W."/>
            <person name="Song I."/>
            <person name="Jeong J.-H."/>
            <person name="Kim D."/>
            <person name="Kim S."/>
            <person name="Ryu S."/>
            <person name="Song J.Y."/>
            <person name="Lee S.K."/>
        </authorList>
    </citation>
    <scope>NUCLEOTIDE SEQUENCE [LARGE SCALE GENOMIC DNA]</scope>
    <source>
        <tissue evidence="2">Muscle</tissue>
    </source>
</reference>
<evidence type="ECO:0000313" key="3">
    <source>
        <dbReference type="Proteomes" id="UP000314294"/>
    </source>
</evidence>
<evidence type="ECO:0000313" key="2">
    <source>
        <dbReference type="EMBL" id="TNN27384.1"/>
    </source>
</evidence>